<dbReference type="EMBL" id="JACSIT010000066">
    <property type="protein sequence ID" value="MBC6993398.1"/>
    <property type="molecule type" value="Genomic_DNA"/>
</dbReference>
<dbReference type="RefSeq" id="WP_187465508.1">
    <property type="nucleotide sequence ID" value="NZ_JACSIT010000066.1"/>
</dbReference>
<proteinExistence type="predicted"/>
<dbReference type="Pfam" id="PF03682">
    <property type="entry name" value="UPF0158"/>
    <property type="match status" value="1"/>
</dbReference>
<sequence>MKKPTPKDIETIAEYLDTGMRAFYNKVIGETIFLPADDEDIEDFGLEEEYADSLKKLKDEEDDFVQIHKWTSSEAFKCREAFADQLTGNPQLQTKLFNALNNRKPFSGFRYVIDQEDKYRQQWFDYEANCIYNYVARELRHLE</sequence>
<evidence type="ECO:0000313" key="1">
    <source>
        <dbReference type="EMBL" id="MBC6993398.1"/>
    </source>
</evidence>
<keyword evidence="2" id="KW-1185">Reference proteome</keyword>
<comment type="caution">
    <text evidence="1">The sequence shown here is derived from an EMBL/GenBank/DDBJ whole genome shotgun (WGS) entry which is preliminary data.</text>
</comment>
<organism evidence="1 2">
    <name type="scientific">Neolewinella lacunae</name>
    <dbReference type="NCBI Taxonomy" id="1517758"/>
    <lineage>
        <taxon>Bacteria</taxon>
        <taxon>Pseudomonadati</taxon>
        <taxon>Bacteroidota</taxon>
        <taxon>Saprospiria</taxon>
        <taxon>Saprospirales</taxon>
        <taxon>Lewinellaceae</taxon>
        <taxon>Neolewinella</taxon>
    </lineage>
</organism>
<dbReference type="AlphaFoldDB" id="A0A923PFX4"/>
<dbReference type="Proteomes" id="UP000650081">
    <property type="component" value="Unassembled WGS sequence"/>
</dbReference>
<reference evidence="1" key="1">
    <citation type="submission" date="2020-08" db="EMBL/GenBank/DDBJ databases">
        <title>Lewinella bacteria from marine environments.</title>
        <authorList>
            <person name="Zhong Y."/>
        </authorList>
    </citation>
    <scope>NUCLEOTIDE SEQUENCE</scope>
    <source>
        <strain evidence="1">KCTC 42187</strain>
    </source>
</reference>
<name>A0A923PFX4_9BACT</name>
<protein>
    <submittedName>
        <fullName evidence="1">Uncharacterized protein</fullName>
    </submittedName>
</protein>
<evidence type="ECO:0000313" key="2">
    <source>
        <dbReference type="Proteomes" id="UP000650081"/>
    </source>
</evidence>
<gene>
    <name evidence="1" type="ORF">H9S92_04435</name>
</gene>
<accession>A0A923PFX4</accession>
<dbReference type="InterPro" id="IPR005361">
    <property type="entry name" value="UPF0158"/>
</dbReference>